<keyword evidence="1" id="KW-0732">Signal</keyword>
<dbReference type="OrthoDB" id="9842339at2"/>
<reference evidence="2 3" key="1">
    <citation type="submission" date="2015-09" db="EMBL/GenBank/DDBJ databases">
        <title>Genome of Desulfovibrio dechloracetivorans BerOc1, a mercury methylating strain isolated from highly hydrocarbons and metals contaminated coastal sediments.</title>
        <authorList>
            <person name="Goni Urriza M."/>
            <person name="Gassie C."/>
            <person name="Bouchez O."/>
            <person name="Klopp C."/>
            <person name="Ranchou-Peyruse A."/>
            <person name="Remy G."/>
        </authorList>
    </citation>
    <scope>NUCLEOTIDE SEQUENCE [LARGE SCALE GENOMIC DNA]</scope>
    <source>
        <strain evidence="2 3">BerOc1</strain>
    </source>
</reference>
<protein>
    <submittedName>
        <fullName evidence="2">Uncharacterized protein</fullName>
    </submittedName>
</protein>
<evidence type="ECO:0000313" key="2">
    <source>
        <dbReference type="EMBL" id="OIQ50388.1"/>
    </source>
</evidence>
<dbReference type="AlphaFoldDB" id="A0A1J5MX47"/>
<sequence>MYKRLIVLLFACFLFLPSCQHNLGDTSAPKADGPVDLRYGPGSFDLRSTVNVTVGMKGMDGTEIPVMVFDSHYVIKKVGSRLAWNVVLDNQNSGGSLNPEPFYSVSFTTDVKGRNMADKVVHEVPGKDELGLGETILDGLELPLEKVAVGDPSIALPVKAFQSKDTQILFPEPSPKYVFDGVKEVGGKECYAFSYESELTVRQYGKEYPGSMHVSTTCTKEMLPVSADSELTMNGPMKDMVTVIVGKVRELTAQDMATSTAAQEAKAMHDLRTALDKAPLQLVTEPMTFHYVPASVRLKAEATLTPAEKGEPAVKLPFMEFVMKIDTAAQSPRLAWNVAMSDFKVLGQPLEMPEAIGFAFTTDASGRDIQGFQDNTGTGVLSVADIESDFIIPEGAYRSGDVCMPVKIKGKAANLQYDFPEGEGFVFQGVKTVDSMKVGVFTADIAHFTANAKGAEVVHHGSLSMVRYYDLATMMPLWYDGKVVMEMVKGSVTTTGSLTRIMD</sequence>
<dbReference type="EMBL" id="LKAQ01000004">
    <property type="protein sequence ID" value="OIQ50388.1"/>
    <property type="molecule type" value="Genomic_DNA"/>
</dbReference>
<accession>A0A1J5MX47</accession>
<dbReference type="Proteomes" id="UP000181901">
    <property type="component" value="Unassembled WGS sequence"/>
</dbReference>
<feature type="signal peptide" evidence="1">
    <location>
        <begin position="1"/>
        <end position="23"/>
    </location>
</feature>
<keyword evidence="3" id="KW-1185">Reference proteome</keyword>
<feature type="chain" id="PRO_5009635422" evidence="1">
    <location>
        <begin position="24"/>
        <end position="503"/>
    </location>
</feature>
<evidence type="ECO:0000313" key="3">
    <source>
        <dbReference type="Proteomes" id="UP000181901"/>
    </source>
</evidence>
<proteinExistence type="predicted"/>
<organism evidence="2 3">
    <name type="scientific">Pseudodesulfovibrio hydrargyri</name>
    <dbReference type="NCBI Taxonomy" id="2125990"/>
    <lineage>
        <taxon>Bacteria</taxon>
        <taxon>Pseudomonadati</taxon>
        <taxon>Thermodesulfobacteriota</taxon>
        <taxon>Desulfovibrionia</taxon>
        <taxon>Desulfovibrionales</taxon>
        <taxon>Desulfovibrionaceae</taxon>
    </lineage>
</organism>
<evidence type="ECO:0000256" key="1">
    <source>
        <dbReference type="SAM" id="SignalP"/>
    </source>
</evidence>
<gene>
    <name evidence="2" type="ORF">BerOc1_02319</name>
</gene>
<name>A0A1J5MX47_9BACT</name>
<comment type="caution">
    <text evidence="2">The sequence shown here is derived from an EMBL/GenBank/DDBJ whole genome shotgun (WGS) entry which is preliminary data.</text>
</comment>
<dbReference type="RefSeq" id="WP_071545830.1">
    <property type="nucleotide sequence ID" value="NZ_LKAQ01000004.1"/>
</dbReference>